<dbReference type="Proteomes" id="UP001432128">
    <property type="component" value="Chromosome"/>
</dbReference>
<feature type="domain" description="HTH tetR-type" evidence="3">
    <location>
        <begin position="15"/>
        <end position="75"/>
    </location>
</feature>
<protein>
    <submittedName>
        <fullName evidence="4">TetR/AcrR family transcriptional regulator</fullName>
    </submittedName>
</protein>
<evidence type="ECO:0000256" key="2">
    <source>
        <dbReference type="PROSITE-ProRule" id="PRU00335"/>
    </source>
</evidence>
<dbReference type="AlphaFoldDB" id="A0AAU4JXN8"/>
<dbReference type="RefSeq" id="WP_052689127.1">
    <property type="nucleotide sequence ID" value="NZ_CP108021.1"/>
</dbReference>
<dbReference type="Pfam" id="PF00440">
    <property type="entry name" value="TetR_N"/>
    <property type="match status" value="1"/>
</dbReference>
<keyword evidence="5" id="KW-1185">Reference proteome</keyword>
<dbReference type="GO" id="GO:0000976">
    <property type="term" value="F:transcription cis-regulatory region binding"/>
    <property type="evidence" value="ECO:0007669"/>
    <property type="project" value="TreeGrafter"/>
</dbReference>
<dbReference type="PANTHER" id="PTHR30055:SF187">
    <property type="entry name" value="TRANSCRIPTIONAL REGULATORY PROTEIN"/>
    <property type="match status" value="1"/>
</dbReference>
<name>A0AAU4JXN8_9NOCA</name>
<keyword evidence="1 2" id="KW-0238">DNA-binding</keyword>
<sequence length="208" mass="22836">MTVTPDADPTDTRRTGYRRRLMDGMAEALAASPYRDVTIGDVVKRAHTSRRTFYEEFRDRDDCYFALLRSVHSVMLAEVAAAVDPRSGWEEQIRQAVTAYFTAVAAHPAVIRSWVRELPSLGDPAVTLASRPRDEFINLLVGLSATDEMRTAGFHPLSVDTARFLVGGVEEMTALVVEDNRPVAEIVEVAVEAVTAVVGLARTQTADA</sequence>
<dbReference type="GO" id="GO:0003700">
    <property type="term" value="F:DNA-binding transcription factor activity"/>
    <property type="evidence" value="ECO:0007669"/>
    <property type="project" value="TreeGrafter"/>
</dbReference>
<dbReference type="InterPro" id="IPR009057">
    <property type="entry name" value="Homeodomain-like_sf"/>
</dbReference>
<evidence type="ECO:0000259" key="3">
    <source>
        <dbReference type="PROSITE" id="PS50977"/>
    </source>
</evidence>
<dbReference type="SUPFAM" id="SSF46689">
    <property type="entry name" value="Homeodomain-like"/>
    <property type="match status" value="1"/>
</dbReference>
<evidence type="ECO:0000256" key="1">
    <source>
        <dbReference type="ARBA" id="ARBA00023125"/>
    </source>
</evidence>
<evidence type="ECO:0000313" key="4">
    <source>
        <dbReference type="EMBL" id="WUM18595.1"/>
    </source>
</evidence>
<dbReference type="InterPro" id="IPR050109">
    <property type="entry name" value="HTH-type_TetR-like_transc_reg"/>
</dbReference>
<proteinExistence type="predicted"/>
<dbReference type="PROSITE" id="PS50977">
    <property type="entry name" value="HTH_TETR_2"/>
    <property type="match status" value="1"/>
</dbReference>
<dbReference type="InterPro" id="IPR001647">
    <property type="entry name" value="HTH_TetR"/>
</dbReference>
<reference evidence="4 5" key="1">
    <citation type="submission" date="2022-10" db="EMBL/GenBank/DDBJ databases">
        <title>The complete genomes of actinobacterial strains from the NBC collection.</title>
        <authorList>
            <person name="Joergensen T.S."/>
            <person name="Alvarez Arevalo M."/>
            <person name="Sterndorff E.B."/>
            <person name="Faurdal D."/>
            <person name="Vuksanovic O."/>
            <person name="Mourched A.-S."/>
            <person name="Charusanti P."/>
            <person name="Shaw S."/>
            <person name="Blin K."/>
            <person name="Weber T."/>
        </authorList>
    </citation>
    <scope>NUCLEOTIDE SEQUENCE [LARGE SCALE GENOMIC DNA]</scope>
    <source>
        <strain evidence="4 5">NBC_00319</strain>
    </source>
</reference>
<dbReference type="KEGG" id="whr:OG579_12655"/>
<organism evidence="4 5">
    <name type="scientific">Williamsia herbipolensis</name>
    <dbReference type="NCBI Taxonomy" id="1603258"/>
    <lineage>
        <taxon>Bacteria</taxon>
        <taxon>Bacillati</taxon>
        <taxon>Actinomycetota</taxon>
        <taxon>Actinomycetes</taxon>
        <taxon>Mycobacteriales</taxon>
        <taxon>Nocardiaceae</taxon>
        <taxon>Williamsia</taxon>
    </lineage>
</organism>
<gene>
    <name evidence="4" type="ORF">OG579_12655</name>
</gene>
<dbReference type="Gene3D" id="1.10.357.10">
    <property type="entry name" value="Tetracycline Repressor, domain 2"/>
    <property type="match status" value="1"/>
</dbReference>
<dbReference type="PANTHER" id="PTHR30055">
    <property type="entry name" value="HTH-TYPE TRANSCRIPTIONAL REGULATOR RUTR"/>
    <property type="match status" value="1"/>
</dbReference>
<accession>A0AAU4JXN8</accession>
<feature type="DNA-binding region" description="H-T-H motif" evidence="2">
    <location>
        <begin position="38"/>
        <end position="57"/>
    </location>
</feature>
<evidence type="ECO:0000313" key="5">
    <source>
        <dbReference type="Proteomes" id="UP001432128"/>
    </source>
</evidence>
<dbReference type="EMBL" id="CP108021">
    <property type="protein sequence ID" value="WUM18595.1"/>
    <property type="molecule type" value="Genomic_DNA"/>
</dbReference>